<evidence type="ECO:0000313" key="2">
    <source>
        <dbReference type="EnsemblPlants" id="Solyc02g022934.1.1.1"/>
    </source>
</evidence>
<reference evidence="2" key="1">
    <citation type="journal article" date="2012" name="Nature">
        <title>The tomato genome sequence provides insights into fleshy fruit evolution.</title>
        <authorList>
            <consortium name="Tomato Genome Consortium"/>
        </authorList>
    </citation>
    <scope>NUCLEOTIDE SEQUENCE [LARGE SCALE GENOMIC DNA]</scope>
    <source>
        <strain evidence="2">cv. Heinz 1706</strain>
    </source>
</reference>
<dbReference type="EnsemblPlants" id="Solyc02g022934.1.1">
    <property type="protein sequence ID" value="Solyc02g022934.1.1.1"/>
    <property type="gene ID" value="Solyc02g022934.1"/>
</dbReference>
<protein>
    <submittedName>
        <fullName evidence="2">Uncharacterized protein</fullName>
    </submittedName>
</protein>
<feature type="region of interest" description="Disordered" evidence="1">
    <location>
        <begin position="27"/>
        <end position="52"/>
    </location>
</feature>
<reference evidence="2" key="2">
    <citation type="submission" date="2019-01" db="UniProtKB">
        <authorList>
            <consortium name="EnsemblPlants"/>
        </authorList>
    </citation>
    <scope>IDENTIFICATION</scope>
    <source>
        <strain evidence="2">cv. Heinz 1706</strain>
    </source>
</reference>
<keyword evidence="3" id="KW-1185">Reference proteome</keyword>
<dbReference type="AlphaFoldDB" id="A0A3Q7EWL8"/>
<sequence length="193" mass="22102">MFDPSENRPNPLIPMFIFFVTKRKSRNTQQSSLHPRNHPRKRATTLTATEHAAKRQPITIAVSFLPFSGISHLCVEKGHMNSNFPKFDRIFAFYKYFVVITVRKGIEKKQKKKRERKLVERNGGGGKQRGIKYSPFVSKFRGSSRLDFLGLLFLFEFCGRRIVVLSSSSSQNAAPKKVTSSLLLSHIGCFYTQ</sequence>
<dbReference type="Proteomes" id="UP000004994">
    <property type="component" value="Chromosome 2"/>
</dbReference>
<evidence type="ECO:0000313" key="3">
    <source>
        <dbReference type="Proteomes" id="UP000004994"/>
    </source>
</evidence>
<name>A0A3Q7EWL8_SOLLC</name>
<organism evidence="2">
    <name type="scientific">Solanum lycopersicum</name>
    <name type="common">Tomato</name>
    <name type="synonym">Lycopersicon esculentum</name>
    <dbReference type="NCBI Taxonomy" id="4081"/>
    <lineage>
        <taxon>Eukaryota</taxon>
        <taxon>Viridiplantae</taxon>
        <taxon>Streptophyta</taxon>
        <taxon>Embryophyta</taxon>
        <taxon>Tracheophyta</taxon>
        <taxon>Spermatophyta</taxon>
        <taxon>Magnoliopsida</taxon>
        <taxon>eudicotyledons</taxon>
        <taxon>Gunneridae</taxon>
        <taxon>Pentapetalae</taxon>
        <taxon>asterids</taxon>
        <taxon>lamiids</taxon>
        <taxon>Solanales</taxon>
        <taxon>Solanaceae</taxon>
        <taxon>Solanoideae</taxon>
        <taxon>Solaneae</taxon>
        <taxon>Solanum</taxon>
        <taxon>Solanum subgen. Lycopersicon</taxon>
    </lineage>
</organism>
<dbReference type="Gramene" id="Solyc02g022934.1.1">
    <property type="protein sequence ID" value="Solyc02g022934.1.1.1"/>
    <property type="gene ID" value="Solyc02g022934.1"/>
</dbReference>
<dbReference type="InParanoid" id="A0A3Q7EWL8"/>
<accession>A0A3Q7EWL8</accession>
<evidence type="ECO:0000256" key="1">
    <source>
        <dbReference type="SAM" id="MobiDB-lite"/>
    </source>
</evidence>
<proteinExistence type="predicted"/>